<dbReference type="EMBL" id="MT898409">
    <property type="protein sequence ID" value="QOS29772.1"/>
    <property type="molecule type" value="Genomic_DNA"/>
</dbReference>
<evidence type="ECO:0000313" key="1">
    <source>
        <dbReference type="EMBL" id="QOS29772.1"/>
    </source>
</evidence>
<gene>
    <name evidence="1" type="primary">pglI</name>
    <name evidence="1" type="ORF">VP127_00019</name>
</gene>
<keyword evidence="1" id="KW-0808">Transferase</keyword>
<dbReference type="AlphaFoldDB" id="A0A7M1WT43"/>
<dbReference type="Gene3D" id="3.90.550.10">
    <property type="entry name" value="Spore Coat Polysaccharide Biosynthesis Protein SpsA, Chain A"/>
    <property type="match status" value="1"/>
</dbReference>
<dbReference type="CDD" id="cd00761">
    <property type="entry name" value="Glyco_tranf_GTA_type"/>
    <property type="match status" value="1"/>
</dbReference>
<reference evidence="1" key="1">
    <citation type="submission" date="2020-08" db="EMBL/GenBank/DDBJ databases">
        <title>Genetic structure, function and evolution of capsule biosynthesis loci in Vibrio parahaemolyticus.</title>
        <authorList>
            <person name="Li L."/>
            <person name="Bian S."/>
        </authorList>
    </citation>
    <scope>NUCLEOTIDE SEQUENCE</scope>
    <source>
        <strain evidence="1">VP127</strain>
    </source>
</reference>
<keyword evidence="1" id="KW-0328">Glycosyltransferase</keyword>
<accession>A0A7M1WT43</accession>
<dbReference type="InterPro" id="IPR001173">
    <property type="entry name" value="Glyco_trans_2-like"/>
</dbReference>
<dbReference type="EC" id="2.4.1.293" evidence="1"/>
<sequence>MLEKRYEGITKKQPRVTVYIVTKDREKLLKKAVDSVLNQTYKNIELIIVDDCSSDGTRDYLNEIKEKHKNFKVILNKKNEGACYSRNIAIKNSEGEFITGLDDDDYFLPNRVEAFLDNYDHSYSFICSGWKVEPNSLWSKLKHLIKYKYGVICLNDLLDMNHIGNQIFIHKSRLLNVGLFDVEQKAWQDYDLWVRLIKEYGPAYKLRKATQVMNVDRSRQRITTNNNKYLGIALFLKKYKNIMNTKQYKRHTKLLRKANVR</sequence>
<proteinExistence type="predicted"/>
<name>A0A7M1WT43_VIBPH</name>
<dbReference type="PANTHER" id="PTHR22916">
    <property type="entry name" value="GLYCOSYLTRANSFERASE"/>
    <property type="match status" value="1"/>
</dbReference>
<dbReference type="InterPro" id="IPR029044">
    <property type="entry name" value="Nucleotide-diphossugar_trans"/>
</dbReference>
<dbReference type="PANTHER" id="PTHR22916:SF3">
    <property type="entry name" value="UDP-GLCNAC:BETAGAL BETA-1,3-N-ACETYLGLUCOSAMINYLTRANSFERASE-LIKE PROTEIN 1"/>
    <property type="match status" value="1"/>
</dbReference>
<protein>
    <submittedName>
        <fullName evidence="1">GalNAc(5)-diNAcBac-PP-undecaprenol beta-1,3-glucosyltransferase</fullName>
        <ecNumber evidence="1">2.4.1.293</ecNumber>
    </submittedName>
</protein>
<dbReference type="SUPFAM" id="SSF53448">
    <property type="entry name" value="Nucleotide-diphospho-sugar transferases"/>
    <property type="match status" value="1"/>
</dbReference>
<dbReference type="GO" id="GO:0016758">
    <property type="term" value="F:hexosyltransferase activity"/>
    <property type="evidence" value="ECO:0007669"/>
    <property type="project" value="UniProtKB-ARBA"/>
</dbReference>
<dbReference type="Pfam" id="PF00535">
    <property type="entry name" value="Glycos_transf_2"/>
    <property type="match status" value="1"/>
</dbReference>
<organism evidence="1">
    <name type="scientific">Vibrio parahaemolyticus</name>
    <dbReference type="NCBI Taxonomy" id="670"/>
    <lineage>
        <taxon>Bacteria</taxon>
        <taxon>Pseudomonadati</taxon>
        <taxon>Pseudomonadota</taxon>
        <taxon>Gammaproteobacteria</taxon>
        <taxon>Vibrionales</taxon>
        <taxon>Vibrionaceae</taxon>
        <taxon>Vibrio</taxon>
    </lineage>
</organism>
<dbReference type="RefSeq" id="WP_140262556.1">
    <property type="nucleotide sequence ID" value="NZ_JAFLNY010000005.1"/>
</dbReference>